<dbReference type="Proteomes" id="UP000595498">
    <property type="component" value="Chromosome"/>
</dbReference>
<organism evidence="1 2">
    <name type="scientific">Sphingobacterium multivorum</name>
    <dbReference type="NCBI Taxonomy" id="28454"/>
    <lineage>
        <taxon>Bacteria</taxon>
        <taxon>Pseudomonadati</taxon>
        <taxon>Bacteroidota</taxon>
        <taxon>Sphingobacteriia</taxon>
        <taxon>Sphingobacteriales</taxon>
        <taxon>Sphingobacteriaceae</taxon>
        <taxon>Sphingobacterium</taxon>
    </lineage>
</organism>
<dbReference type="EMBL" id="CP068224">
    <property type="protein sequence ID" value="QQT54512.1"/>
    <property type="molecule type" value="Genomic_DNA"/>
</dbReference>
<evidence type="ECO:0000313" key="1">
    <source>
        <dbReference type="EMBL" id="QQT54512.1"/>
    </source>
</evidence>
<keyword evidence="2" id="KW-1185">Reference proteome</keyword>
<name>A0ABX7CQZ3_SPHMU</name>
<evidence type="ECO:0000313" key="2">
    <source>
        <dbReference type="Proteomes" id="UP000595498"/>
    </source>
</evidence>
<sequence length="233" mass="27426">MTLEELTLEIYAERALTYFESKHLVTWAINVLTLGYESENLYILGGLDNASTEEREIYFWKSIADLKLNIEKSEADLMENYALTIAKKAISEEVSIEYAFSQMRKIVSASGYNYRYIAFYEIDEDLDYLKYNNSTIYNPGFKLENSKEFILEEMKIFVEMEGLNIPREQRDKCYCETCKNLTSPITKNKFQLKKPFRYTVMTCRICGSEKLKYNSSHDVKRKIIDQSKKNTYN</sequence>
<reference evidence="1 2" key="1">
    <citation type="submission" date="2021-01" db="EMBL/GenBank/DDBJ databases">
        <title>FDA dAtabase for Regulatory Grade micrObial Sequences (FDA-ARGOS): Supporting development and validation of Infectious Disease Dx tests.</title>
        <authorList>
            <person name="Sproer C."/>
            <person name="Gronow S."/>
            <person name="Severitt S."/>
            <person name="Schroder I."/>
            <person name="Tallon L."/>
            <person name="Sadzewicz L."/>
            <person name="Zhao X."/>
            <person name="Boylan J."/>
            <person name="Ott S."/>
            <person name="Bowen H."/>
            <person name="Vavikolanu K."/>
            <person name="Mehta A."/>
            <person name="Aluvathingal J."/>
            <person name="Nadendla S."/>
            <person name="Lowell S."/>
            <person name="Myers T."/>
            <person name="Yan Y."/>
            <person name="Sichtig H."/>
        </authorList>
    </citation>
    <scope>NUCLEOTIDE SEQUENCE [LARGE SCALE GENOMIC DNA]</scope>
    <source>
        <strain evidence="1 2">FDAARGOS_1141</strain>
    </source>
</reference>
<gene>
    <name evidence="1" type="ORF">I6I98_04430</name>
</gene>
<proteinExistence type="predicted"/>
<accession>A0ABX7CQZ3</accession>
<protein>
    <submittedName>
        <fullName evidence="1">Uncharacterized protein</fullName>
    </submittedName>
</protein>